<dbReference type="Pfam" id="PF01494">
    <property type="entry name" value="FAD_binding_3"/>
    <property type="match status" value="1"/>
</dbReference>
<proteinExistence type="inferred from homology"/>
<keyword evidence="5" id="KW-0547">Nucleotide-binding</keyword>
<evidence type="ECO:0000259" key="6">
    <source>
        <dbReference type="Pfam" id="PF01494"/>
    </source>
</evidence>
<evidence type="ECO:0000313" key="7">
    <source>
        <dbReference type="EMBL" id="MBW6531804.1"/>
    </source>
</evidence>
<comment type="cofactor">
    <cofactor evidence="5">
        <name>FAD</name>
        <dbReference type="ChEBI" id="CHEBI:57692"/>
    </cofactor>
</comment>
<feature type="domain" description="FAD-binding" evidence="6">
    <location>
        <begin position="4"/>
        <end position="333"/>
    </location>
</feature>
<keyword evidence="2 5" id="KW-0274">FAD</keyword>
<dbReference type="PANTHER" id="PTHR46972:SF1">
    <property type="entry name" value="FAD DEPENDENT OXIDOREDUCTASE DOMAIN-CONTAINING PROTEIN"/>
    <property type="match status" value="1"/>
</dbReference>
<dbReference type="GO" id="GO:0004497">
    <property type="term" value="F:monooxygenase activity"/>
    <property type="evidence" value="ECO:0007669"/>
    <property type="project" value="UniProtKB-KW"/>
</dbReference>
<dbReference type="InterPro" id="IPR043683">
    <property type="entry name" value="TetX_monooxygenase"/>
</dbReference>
<dbReference type="SUPFAM" id="SSF51905">
    <property type="entry name" value="FAD/NAD(P)-binding domain"/>
    <property type="match status" value="1"/>
</dbReference>
<evidence type="ECO:0000256" key="3">
    <source>
        <dbReference type="ARBA" id="ARBA00023002"/>
    </source>
</evidence>
<comment type="subcellular location">
    <subcellularLocation>
        <location evidence="5">Cytoplasm</location>
    </subcellularLocation>
</comment>
<keyword evidence="4 5" id="KW-0503">Monooxygenase</keyword>
<accession>A0ABS7BQB9</accession>
<evidence type="ECO:0000256" key="1">
    <source>
        <dbReference type="ARBA" id="ARBA00022630"/>
    </source>
</evidence>
<comment type="catalytic activity">
    <reaction evidence="5">
        <text>a tetracycline + NADPH + O2 + H(+) = an 11a-hydroxytetracycline + NADP(+) + H2O</text>
        <dbReference type="Rhea" id="RHEA:61444"/>
        <dbReference type="ChEBI" id="CHEBI:15377"/>
        <dbReference type="ChEBI" id="CHEBI:15378"/>
        <dbReference type="ChEBI" id="CHEBI:15379"/>
        <dbReference type="ChEBI" id="CHEBI:57783"/>
        <dbReference type="ChEBI" id="CHEBI:58349"/>
        <dbReference type="ChEBI" id="CHEBI:144644"/>
        <dbReference type="ChEBI" id="CHEBI:144645"/>
    </reaction>
</comment>
<feature type="binding site" evidence="5">
    <location>
        <position position="291"/>
    </location>
    <ligand>
        <name>FAD</name>
        <dbReference type="ChEBI" id="CHEBI:57692"/>
    </ligand>
</feature>
<dbReference type="InterPro" id="IPR002938">
    <property type="entry name" value="FAD-bd"/>
</dbReference>
<comment type="caution">
    <text evidence="7">The sequence shown here is derived from an EMBL/GenBank/DDBJ whole genome shotgun (WGS) entry which is preliminary data.</text>
</comment>
<keyword evidence="5" id="KW-0963">Cytoplasm</keyword>
<feature type="binding site" evidence="5">
    <location>
        <position position="103"/>
    </location>
    <ligand>
        <name>FAD</name>
        <dbReference type="ChEBI" id="CHEBI:57692"/>
    </ligand>
</feature>
<sequence>MRKEVSIIGAGLGGLVLAGMLHRHGIEVAVYEGEASVDGRTQGGLLDLQEQSGQRALYELGLHDAFLALVRPGEDAKRVVDCQATLLLDRPANPASVRPEVDRGELRRMLLDALSPEVVRWGHKVSSVRTMGRGRHAVAFANGSTIETTLLIGADGAWSRVRPLLTDASPVFTGTSFLELHLAPDDPRAHVAAAVIGSGTLMAVAPGQGILAHRNADGSIHTYVAVNRPEAFASADALIATERVAALFNGWAPSLRALIAESDGVPIIRPIYALPPSLKWRRVPGVTLLGDAAHLMSPFAGEGANLAMFDGAELARALISHPGDHEAALATYEVQLFARSHPVAHLSASNLARFFGPDAPASVVDLFANR</sequence>
<comment type="domain">
    <text evidence="5">Consists of an N-terminal FAD-binding domain with a Rossman fold and a C-terminal substrate-binding domain.</text>
</comment>
<dbReference type="HAMAP" id="MF_00845">
    <property type="entry name" value="TetX_monooxygenase"/>
    <property type="match status" value="1"/>
</dbReference>
<dbReference type="PRINTS" id="PR00420">
    <property type="entry name" value="RNGMNOXGNASE"/>
</dbReference>
<name>A0ABS7BQB9_9SPHN</name>
<comment type="similarity">
    <text evidence="5">Belongs to the aromatic-ring hydroxylase family. TetX subfamily.</text>
</comment>
<gene>
    <name evidence="7" type="ORF">KZ820_13760</name>
</gene>
<dbReference type="RefSeq" id="WP_219749168.1">
    <property type="nucleotide sequence ID" value="NZ_JAHXZN010000004.1"/>
</dbReference>
<dbReference type="EMBL" id="JAHXZN010000004">
    <property type="protein sequence ID" value="MBW6531804.1"/>
    <property type="molecule type" value="Genomic_DNA"/>
</dbReference>
<comment type="subunit">
    <text evidence="5">Monomer.</text>
</comment>
<organism evidence="7 8">
    <name type="scientific">Sphingomonas citri</name>
    <dbReference type="NCBI Taxonomy" id="2862499"/>
    <lineage>
        <taxon>Bacteria</taxon>
        <taxon>Pseudomonadati</taxon>
        <taxon>Pseudomonadota</taxon>
        <taxon>Alphaproteobacteria</taxon>
        <taxon>Sphingomonadales</taxon>
        <taxon>Sphingomonadaceae</taxon>
        <taxon>Sphingomonas</taxon>
    </lineage>
</organism>
<keyword evidence="8" id="KW-1185">Reference proteome</keyword>
<keyword evidence="3 5" id="KW-0560">Oxidoreductase</keyword>
<evidence type="ECO:0000256" key="2">
    <source>
        <dbReference type="ARBA" id="ARBA00022827"/>
    </source>
</evidence>
<protein>
    <recommendedName>
        <fullName evidence="5">Flavin-dependent monooxygenase</fullName>
    </recommendedName>
    <alternativeName>
        <fullName evidence="5">TetX monooxygenase</fullName>
        <shortName evidence="5">TetX</shortName>
        <ecNumber evidence="5">1.14.13.-</ecNumber>
    </alternativeName>
</protein>
<feature type="binding site" evidence="5">
    <location>
        <position position="47"/>
    </location>
    <ligand>
        <name>FAD</name>
        <dbReference type="ChEBI" id="CHEBI:57692"/>
    </ligand>
</feature>
<comment type="function">
    <text evidence="5">An FAD-requiring monooxygenase active on some tetracycline antibiotic derivatives, which leads to their inactivation. Hydroxylates carbon 11a of tetracycline and some analogs.</text>
</comment>
<dbReference type="InterPro" id="IPR036188">
    <property type="entry name" value="FAD/NAD-bd_sf"/>
</dbReference>
<evidence type="ECO:0000313" key="8">
    <source>
        <dbReference type="Proteomes" id="UP000759103"/>
    </source>
</evidence>
<dbReference type="Proteomes" id="UP000759103">
    <property type="component" value="Unassembled WGS sequence"/>
</dbReference>
<evidence type="ECO:0000256" key="4">
    <source>
        <dbReference type="ARBA" id="ARBA00023033"/>
    </source>
</evidence>
<dbReference type="EC" id="1.14.13.-" evidence="5"/>
<dbReference type="Gene3D" id="3.50.50.60">
    <property type="entry name" value="FAD/NAD(P)-binding domain"/>
    <property type="match status" value="1"/>
</dbReference>
<feature type="binding site" evidence="5">
    <location>
        <position position="40"/>
    </location>
    <ligand>
        <name>NADPH</name>
        <dbReference type="ChEBI" id="CHEBI:57783"/>
    </ligand>
</feature>
<reference evidence="7 8" key="1">
    <citation type="submission" date="2021-07" db="EMBL/GenBank/DDBJ databases">
        <title>Sphingomonas sp.</title>
        <authorList>
            <person name="Feng G."/>
            <person name="Li J."/>
            <person name="Pan M."/>
        </authorList>
    </citation>
    <scope>NUCLEOTIDE SEQUENCE [LARGE SCALE GENOMIC DNA]</scope>
    <source>
        <strain evidence="7 8">RRHST34</strain>
    </source>
</reference>
<evidence type="ECO:0000256" key="5">
    <source>
        <dbReference type="HAMAP-Rule" id="MF_00845"/>
    </source>
</evidence>
<keyword evidence="1 5" id="KW-0285">Flavoprotein</keyword>
<keyword evidence="5" id="KW-0521">NADP</keyword>
<dbReference type="PANTHER" id="PTHR46972">
    <property type="entry name" value="MONOOXYGENASE ASQM-RELATED"/>
    <property type="match status" value="1"/>
</dbReference>